<accession>A0ABP5J270</accession>
<evidence type="ECO:0000256" key="8">
    <source>
        <dbReference type="ARBA" id="ARBA00022490"/>
    </source>
</evidence>
<dbReference type="InterPro" id="IPR024567">
    <property type="entry name" value="RNase_HII/HIII_dom"/>
</dbReference>
<evidence type="ECO:0000256" key="15">
    <source>
        <dbReference type="PROSITE-ProRule" id="PRU01319"/>
    </source>
</evidence>
<dbReference type="Proteomes" id="UP001500166">
    <property type="component" value="Unassembled WGS sequence"/>
</dbReference>
<dbReference type="PANTHER" id="PTHR10954:SF18">
    <property type="entry name" value="RIBONUCLEASE HII"/>
    <property type="match status" value="1"/>
</dbReference>
<dbReference type="InterPro" id="IPR012337">
    <property type="entry name" value="RNaseH-like_sf"/>
</dbReference>
<evidence type="ECO:0000256" key="1">
    <source>
        <dbReference type="ARBA" id="ARBA00000077"/>
    </source>
</evidence>
<comment type="cofactor">
    <cofactor evidence="2">
        <name>Mg(2+)</name>
        <dbReference type="ChEBI" id="CHEBI:18420"/>
    </cofactor>
</comment>
<feature type="binding site" evidence="14 15">
    <location>
        <position position="30"/>
    </location>
    <ligand>
        <name>a divalent metal cation</name>
        <dbReference type="ChEBI" id="CHEBI:60240"/>
    </ligand>
</feature>
<keyword evidence="19" id="KW-1185">Reference proteome</keyword>
<dbReference type="InterPro" id="IPR022898">
    <property type="entry name" value="RNase_HII"/>
</dbReference>
<dbReference type="SUPFAM" id="SSF53098">
    <property type="entry name" value="Ribonuclease H-like"/>
    <property type="match status" value="1"/>
</dbReference>
<evidence type="ECO:0000256" key="12">
    <source>
        <dbReference type="ARBA" id="ARBA00022801"/>
    </source>
</evidence>
<evidence type="ECO:0000256" key="10">
    <source>
        <dbReference type="ARBA" id="ARBA00022723"/>
    </source>
</evidence>
<sequence length="228" mass="23993">MAARLTTDPGVELERELASQGLRYVGGMDEVGRGALAGPASVGLVVFDAATLGTADPSVWRGVRDSKALTARRREALAPVINSWAAACTVGHAQPFEIDRLGISAALRLAGLRALEQAASSGVTVDGLILDGSYNWLSAEPVLGQEPDPWGVPAVVRTLIKADAHCVSVAAASIAAKVERDRMMGEYAVDYPGYGWESNKGYGSAVHRAAIQEYGVTPLHRVSWNLGV</sequence>
<feature type="binding site" evidence="14 15">
    <location>
        <position position="29"/>
    </location>
    <ligand>
        <name>a divalent metal cation</name>
        <dbReference type="ChEBI" id="CHEBI:60240"/>
    </ligand>
</feature>
<evidence type="ECO:0000256" key="6">
    <source>
        <dbReference type="ARBA" id="ARBA00012180"/>
    </source>
</evidence>
<evidence type="ECO:0000256" key="11">
    <source>
        <dbReference type="ARBA" id="ARBA00022759"/>
    </source>
</evidence>
<comment type="similarity">
    <text evidence="5 14 16">Belongs to the RNase HII family.</text>
</comment>
<dbReference type="InterPro" id="IPR036397">
    <property type="entry name" value="RNaseH_sf"/>
</dbReference>
<comment type="subcellular location">
    <subcellularLocation>
        <location evidence="4 14">Cytoplasm</location>
    </subcellularLocation>
</comment>
<protein>
    <recommendedName>
        <fullName evidence="7 14">Ribonuclease HII</fullName>
        <shortName evidence="14">RNase HII</shortName>
        <ecNumber evidence="6 14">3.1.26.4</ecNumber>
    </recommendedName>
</protein>
<proteinExistence type="inferred from homology"/>
<gene>
    <name evidence="14" type="primary">rnhB</name>
    <name evidence="18" type="ORF">GCM10009824_03020</name>
</gene>
<keyword evidence="9 14" id="KW-0540">Nuclease</keyword>
<dbReference type="NCBIfam" id="NF000595">
    <property type="entry name" value="PRK00015.1-3"/>
    <property type="match status" value="1"/>
</dbReference>
<dbReference type="PROSITE" id="PS51975">
    <property type="entry name" value="RNASE_H_2"/>
    <property type="match status" value="1"/>
</dbReference>
<comment type="caution">
    <text evidence="18">The sequence shown here is derived from an EMBL/GenBank/DDBJ whole genome shotgun (WGS) entry which is preliminary data.</text>
</comment>
<dbReference type="Pfam" id="PF01351">
    <property type="entry name" value="RNase_HII"/>
    <property type="match status" value="1"/>
</dbReference>
<dbReference type="HAMAP" id="MF_00052_B">
    <property type="entry name" value="RNase_HII_B"/>
    <property type="match status" value="1"/>
</dbReference>
<feature type="binding site" evidence="14 15">
    <location>
        <position position="131"/>
    </location>
    <ligand>
        <name>a divalent metal cation</name>
        <dbReference type="ChEBI" id="CHEBI:60240"/>
    </ligand>
</feature>
<keyword evidence="8 14" id="KW-0963">Cytoplasm</keyword>
<comment type="catalytic activity">
    <reaction evidence="1 14 15 16">
        <text>Endonucleolytic cleavage to 5'-phosphomonoester.</text>
        <dbReference type="EC" id="3.1.26.4"/>
    </reaction>
</comment>
<keyword evidence="13 14" id="KW-0464">Manganese</keyword>
<evidence type="ECO:0000259" key="17">
    <source>
        <dbReference type="PROSITE" id="PS51975"/>
    </source>
</evidence>
<dbReference type="EMBL" id="BAAAQA010000002">
    <property type="protein sequence ID" value="GAA2109213.1"/>
    <property type="molecule type" value="Genomic_DNA"/>
</dbReference>
<evidence type="ECO:0000256" key="16">
    <source>
        <dbReference type="RuleBase" id="RU003515"/>
    </source>
</evidence>
<keyword evidence="11 14" id="KW-0255">Endonuclease</keyword>
<evidence type="ECO:0000313" key="18">
    <source>
        <dbReference type="EMBL" id="GAA2109213.1"/>
    </source>
</evidence>
<evidence type="ECO:0000256" key="7">
    <source>
        <dbReference type="ARBA" id="ARBA00019179"/>
    </source>
</evidence>
<evidence type="ECO:0000256" key="4">
    <source>
        <dbReference type="ARBA" id="ARBA00004496"/>
    </source>
</evidence>
<dbReference type="PANTHER" id="PTHR10954">
    <property type="entry name" value="RIBONUCLEASE H2 SUBUNIT A"/>
    <property type="match status" value="1"/>
</dbReference>
<evidence type="ECO:0000256" key="13">
    <source>
        <dbReference type="ARBA" id="ARBA00023211"/>
    </source>
</evidence>
<evidence type="ECO:0000256" key="3">
    <source>
        <dbReference type="ARBA" id="ARBA00004065"/>
    </source>
</evidence>
<reference evidence="19" key="1">
    <citation type="journal article" date="2019" name="Int. J. Syst. Evol. Microbiol.">
        <title>The Global Catalogue of Microorganisms (GCM) 10K type strain sequencing project: providing services to taxonomists for standard genome sequencing and annotation.</title>
        <authorList>
            <consortium name="The Broad Institute Genomics Platform"/>
            <consortium name="The Broad Institute Genome Sequencing Center for Infectious Disease"/>
            <person name="Wu L."/>
            <person name="Ma J."/>
        </authorList>
    </citation>
    <scope>NUCLEOTIDE SEQUENCE [LARGE SCALE GENOMIC DNA]</scope>
    <source>
        <strain evidence="19">JCM 15914</strain>
    </source>
</reference>
<keyword evidence="12 14" id="KW-0378">Hydrolase</keyword>
<comment type="function">
    <text evidence="3 14 16">Endonuclease that specifically degrades the RNA of RNA-DNA hybrids.</text>
</comment>
<keyword evidence="10 14" id="KW-0479">Metal-binding</keyword>
<comment type="cofactor">
    <cofactor evidence="14 15">
        <name>Mn(2+)</name>
        <dbReference type="ChEBI" id="CHEBI:29035"/>
    </cofactor>
    <cofactor evidence="14 15">
        <name>Mg(2+)</name>
        <dbReference type="ChEBI" id="CHEBI:18420"/>
    </cofactor>
    <text evidence="14 15">Manganese or magnesium. Binds 1 divalent metal ion per monomer in the absence of substrate. May bind a second metal ion after substrate binding.</text>
</comment>
<dbReference type="CDD" id="cd07182">
    <property type="entry name" value="RNase_HII_bacteria_HII_like"/>
    <property type="match status" value="1"/>
</dbReference>
<organism evidence="18 19">
    <name type="scientific">Kocuria atrinae</name>
    <dbReference type="NCBI Taxonomy" id="592377"/>
    <lineage>
        <taxon>Bacteria</taxon>
        <taxon>Bacillati</taxon>
        <taxon>Actinomycetota</taxon>
        <taxon>Actinomycetes</taxon>
        <taxon>Micrococcales</taxon>
        <taxon>Micrococcaceae</taxon>
        <taxon>Kocuria</taxon>
    </lineage>
</organism>
<dbReference type="EC" id="3.1.26.4" evidence="6 14"/>
<evidence type="ECO:0000256" key="5">
    <source>
        <dbReference type="ARBA" id="ARBA00007383"/>
    </source>
</evidence>
<evidence type="ECO:0000256" key="9">
    <source>
        <dbReference type="ARBA" id="ARBA00022722"/>
    </source>
</evidence>
<evidence type="ECO:0000313" key="19">
    <source>
        <dbReference type="Proteomes" id="UP001500166"/>
    </source>
</evidence>
<evidence type="ECO:0000256" key="2">
    <source>
        <dbReference type="ARBA" id="ARBA00001946"/>
    </source>
</evidence>
<dbReference type="Gene3D" id="3.30.420.10">
    <property type="entry name" value="Ribonuclease H-like superfamily/Ribonuclease H"/>
    <property type="match status" value="1"/>
</dbReference>
<dbReference type="InterPro" id="IPR001352">
    <property type="entry name" value="RNase_HII/HIII"/>
</dbReference>
<dbReference type="RefSeq" id="WP_344223299.1">
    <property type="nucleotide sequence ID" value="NZ_BAAAQA010000002.1"/>
</dbReference>
<feature type="domain" description="RNase H type-2" evidence="17">
    <location>
        <begin position="23"/>
        <end position="228"/>
    </location>
</feature>
<name>A0ABP5J270_9MICC</name>
<evidence type="ECO:0000256" key="14">
    <source>
        <dbReference type="HAMAP-Rule" id="MF_00052"/>
    </source>
</evidence>